<dbReference type="SMART" id="SM00112">
    <property type="entry name" value="CA"/>
    <property type="match status" value="1"/>
</dbReference>
<organism evidence="10 11">
    <name type="scientific">Sousa chinensis</name>
    <name type="common">Indo-pacific humpbacked dolphin</name>
    <name type="synonym">Steno chinensis</name>
    <dbReference type="NCBI Taxonomy" id="103600"/>
    <lineage>
        <taxon>Eukaryota</taxon>
        <taxon>Metazoa</taxon>
        <taxon>Chordata</taxon>
        <taxon>Craniata</taxon>
        <taxon>Vertebrata</taxon>
        <taxon>Euteleostomi</taxon>
        <taxon>Mammalia</taxon>
        <taxon>Eutheria</taxon>
        <taxon>Laurasiatheria</taxon>
        <taxon>Artiodactyla</taxon>
        <taxon>Whippomorpha</taxon>
        <taxon>Cetacea</taxon>
        <taxon>Odontoceti</taxon>
        <taxon>Delphinidae</taxon>
        <taxon>Sousa</taxon>
    </lineage>
</organism>
<evidence type="ECO:0000256" key="3">
    <source>
        <dbReference type="ARBA" id="ARBA00022737"/>
    </source>
</evidence>
<evidence type="ECO:0000313" key="11">
    <source>
        <dbReference type="Proteomes" id="UP000295264"/>
    </source>
</evidence>
<reference evidence="10 11" key="1">
    <citation type="journal article" date="2018" name="Genomics">
        <title>Molecular footprints of inshore aquatic adaptation in Indo-Pacific humpback dolphin (Sousa chinensis).</title>
        <authorList>
            <person name="Ming Y."/>
            <person name="Jian J."/>
            <person name="Yu F."/>
            <person name="Yu X."/>
            <person name="Wang J."/>
            <person name="Liu W."/>
        </authorList>
    </citation>
    <scope>NUCLEOTIDE SEQUENCE [LARGE SCALE GENOMIC DNA]</scope>
    <source>
        <strain evidence="10">MY-2018</strain>
        <tissue evidence="10">Skin</tissue>
    </source>
</reference>
<dbReference type="PANTHER" id="PTHR24025">
    <property type="entry name" value="DESMOGLEIN FAMILY MEMBER"/>
    <property type="match status" value="1"/>
</dbReference>
<evidence type="ECO:0000313" key="10">
    <source>
        <dbReference type="EMBL" id="TEA34855.1"/>
    </source>
</evidence>
<comment type="subcellular location">
    <subcellularLocation>
        <location evidence="1">Membrane</location>
    </subcellularLocation>
</comment>
<dbReference type="InterPro" id="IPR015919">
    <property type="entry name" value="Cadherin-like_sf"/>
</dbReference>
<keyword evidence="2" id="KW-0812">Transmembrane</keyword>
<dbReference type="PRINTS" id="PR00205">
    <property type="entry name" value="CADHERIN"/>
</dbReference>
<evidence type="ECO:0000256" key="7">
    <source>
        <dbReference type="ARBA" id="ARBA00023136"/>
    </source>
</evidence>
<evidence type="ECO:0000256" key="4">
    <source>
        <dbReference type="ARBA" id="ARBA00022837"/>
    </source>
</evidence>
<evidence type="ECO:0000256" key="1">
    <source>
        <dbReference type="ARBA" id="ARBA00004370"/>
    </source>
</evidence>
<sequence length="116" mass="13216">GPNGHVTYSILTDTDKFSTDSTTGVVKIVNPLDREEQQVHYVKTEARDQAREEPQLLSTVLLKVSLEDVNDNPPQFIPPNYHVKVREDLPEGAMIMWLEVYDPDLSQSSQVRYSLM</sequence>
<dbReference type="GO" id="GO:0005911">
    <property type="term" value="C:cell-cell junction"/>
    <property type="evidence" value="ECO:0007669"/>
    <property type="project" value="TreeGrafter"/>
</dbReference>
<dbReference type="Pfam" id="PF00028">
    <property type="entry name" value="Cadherin"/>
    <property type="match status" value="1"/>
</dbReference>
<feature type="domain" description="Cadherin" evidence="9">
    <location>
        <begin position="3"/>
        <end position="76"/>
    </location>
</feature>
<dbReference type="SUPFAM" id="SSF49313">
    <property type="entry name" value="Cadherin-like"/>
    <property type="match status" value="2"/>
</dbReference>
<evidence type="ECO:0000256" key="6">
    <source>
        <dbReference type="ARBA" id="ARBA00022989"/>
    </source>
</evidence>
<dbReference type="Gene3D" id="2.60.40.60">
    <property type="entry name" value="Cadherins"/>
    <property type="match status" value="2"/>
</dbReference>
<dbReference type="PROSITE" id="PS00232">
    <property type="entry name" value="CADHERIN_1"/>
    <property type="match status" value="1"/>
</dbReference>
<gene>
    <name evidence="10" type="ORF">DBR06_SOUSAS4310036</name>
</gene>
<keyword evidence="6" id="KW-1133">Transmembrane helix</keyword>
<dbReference type="EMBL" id="QWLN02008471">
    <property type="protein sequence ID" value="TEA34855.1"/>
    <property type="molecule type" value="Genomic_DNA"/>
</dbReference>
<accession>A0A484GH34</accession>
<evidence type="ECO:0000256" key="2">
    <source>
        <dbReference type="ARBA" id="ARBA00022692"/>
    </source>
</evidence>
<keyword evidence="7" id="KW-0472">Membrane</keyword>
<dbReference type="GO" id="GO:0007156">
    <property type="term" value="P:homophilic cell adhesion via plasma membrane adhesion molecules"/>
    <property type="evidence" value="ECO:0007669"/>
    <property type="project" value="InterPro"/>
</dbReference>
<protein>
    <recommendedName>
        <fullName evidence="9">Cadherin domain-containing protein</fullName>
    </recommendedName>
</protein>
<name>A0A484GH34_SOUCH</name>
<proteinExistence type="predicted"/>
<dbReference type="CDD" id="cd11304">
    <property type="entry name" value="Cadherin_repeat"/>
    <property type="match status" value="2"/>
</dbReference>
<keyword evidence="4 8" id="KW-0106">Calcium</keyword>
<feature type="non-terminal residue" evidence="10">
    <location>
        <position position="116"/>
    </location>
</feature>
<evidence type="ECO:0000259" key="9">
    <source>
        <dbReference type="PROSITE" id="PS50268"/>
    </source>
</evidence>
<dbReference type="InterPro" id="IPR002126">
    <property type="entry name" value="Cadherin-like_dom"/>
</dbReference>
<feature type="non-terminal residue" evidence="10">
    <location>
        <position position="1"/>
    </location>
</feature>
<evidence type="ECO:0000256" key="8">
    <source>
        <dbReference type="PROSITE-ProRule" id="PRU00043"/>
    </source>
</evidence>
<keyword evidence="3" id="KW-0677">Repeat</keyword>
<keyword evidence="11" id="KW-1185">Reference proteome</keyword>
<dbReference type="AlphaFoldDB" id="A0A484GH34"/>
<keyword evidence="5" id="KW-0130">Cell adhesion</keyword>
<evidence type="ECO:0000256" key="5">
    <source>
        <dbReference type="ARBA" id="ARBA00022889"/>
    </source>
</evidence>
<dbReference type="PANTHER" id="PTHR24025:SF25">
    <property type="entry name" value="FAT ATYPICAL CADHERIN 1"/>
    <property type="match status" value="1"/>
</dbReference>
<dbReference type="GO" id="GO:0005509">
    <property type="term" value="F:calcium ion binding"/>
    <property type="evidence" value="ECO:0007669"/>
    <property type="project" value="UniProtKB-UniRule"/>
</dbReference>
<comment type="caution">
    <text evidence="10">The sequence shown here is derived from an EMBL/GenBank/DDBJ whole genome shotgun (WGS) entry which is preliminary data.</text>
</comment>
<dbReference type="InterPro" id="IPR020894">
    <property type="entry name" value="Cadherin_CS"/>
</dbReference>
<dbReference type="PROSITE" id="PS50268">
    <property type="entry name" value="CADHERIN_2"/>
    <property type="match status" value="1"/>
</dbReference>
<dbReference type="GO" id="GO:0005886">
    <property type="term" value="C:plasma membrane"/>
    <property type="evidence" value="ECO:0007669"/>
    <property type="project" value="InterPro"/>
</dbReference>
<dbReference type="Proteomes" id="UP000295264">
    <property type="component" value="Unassembled WGS sequence"/>
</dbReference>
<dbReference type="InterPro" id="IPR050971">
    <property type="entry name" value="Cadherin-domain_protein"/>
</dbReference>